<dbReference type="PANTHER" id="PTHR46797">
    <property type="entry name" value="HTH-TYPE TRANSCRIPTIONAL REGULATOR"/>
    <property type="match status" value="1"/>
</dbReference>
<dbReference type="CDD" id="cd00093">
    <property type="entry name" value="HTH_XRE"/>
    <property type="match status" value="1"/>
</dbReference>
<reference evidence="5 6" key="1">
    <citation type="submission" date="2021-11" db="EMBL/GenBank/DDBJ databases">
        <title>Genome sequence.</title>
        <authorList>
            <person name="Sun Q."/>
        </authorList>
    </citation>
    <scope>NUCLEOTIDE SEQUENCE [LARGE SCALE GENOMIC DNA]</scope>
    <source>
        <strain evidence="5 6">KCTC 12005</strain>
    </source>
</reference>
<dbReference type="Gene3D" id="2.60.120.10">
    <property type="entry name" value="Jelly Rolls"/>
    <property type="match status" value="1"/>
</dbReference>
<organism evidence="5 6">
    <name type="scientific">Comamonas koreensis</name>
    <dbReference type="NCBI Taxonomy" id="160825"/>
    <lineage>
        <taxon>Bacteria</taxon>
        <taxon>Pseudomonadati</taxon>
        <taxon>Pseudomonadota</taxon>
        <taxon>Betaproteobacteria</taxon>
        <taxon>Burkholderiales</taxon>
        <taxon>Comamonadaceae</taxon>
        <taxon>Comamonas</taxon>
    </lineage>
</organism>
<keyword evidence="6" id="KW-1185">Reference proteome</keyword>
<dbReference type="InterPro" id="IPR014710">
    <property type="entry name" value="RmlC-like_jellyroll"/>
</dbReference>
<evidence type="ECO:0000313" key="5">
    <source>
        <dbReference type="EMBL" id="MCD2165763.1"/>
    </source>
</evidence>
<dbReference type="RefSeq" id="WP_230774785.1">
    <property type="nucleotide sequence ID" value="NZ_JAJNCT010000010.1"/>
</dbReference>
<dbReference type="GO" id="GO:0005829">
    <property type="term" value="C:cytosol"/>
    <property type="evidence" value="ECO:0007669"/>
    <property type="project" value="TreeGrafter"/>
</dbReference>
<dbReference type="SMART" id="SM00530">
    <property type="entry name" value="HTH_XRE"/>
    <property type="match status" value="1"/>
</dbReference>
<dbReference type="Gene3D" id="1.10.260.40">
    <property type="entry name" value="lambda repressor-like DNA-binding domains"/>
    <property type="match status" value="1"/>
</dbReference>
<evidence type="ECO:0000256" key="1">
    <source>
        <dbReference type="ARBA" id="ARBA00023015"/>
    </source>
</evidence>
<dbReference type="GO" id="GO:0003700">
    <property type="term" value="F:DNA-binding transcription factor activity"/>
    <property type="evidence" value="ECO:0007669"/>
    <property type="project" value="TreeGrafter"/>
</dbReference>
<feature type="domain" description="HTH cro/C1-type" evidence="4">
    <location>
        <begin position="20"/>
        <end position="74"/>
    </location>
</feature>
<dbReference type="Pfam" id="PF07883">
    <property type="entry name" value="Cupin_2"/>
    <property type="match status" value="1"/>
</dbReference>
<evidence type="ECO:0000256" key="2">
    <source>
        <dbReference type="ARBA" id="ARBA00023125"/>
    </source>
</evidence>
<accession>A0AAW4XXH8</accession>
<keyword evidence="3" id="KW-0804">Transcription</keyword>
<dbReference type="InterPro" id="IPR050807">
    <property type="entry name" value="TransReg_Diox_bact_type"/>
</dbReference>
<evidence type="ECO:0000259" key="4">
    <source>
        <dbReference type="PROSITE" id="PS50943"/>
    </source>
</evidence>
<evidence type="ECO:0000256" key="3">
    <source>
        <dbReference type="ARBA" id="ARBA00023163"/>
    </source>
</evidence>
<dbReference type="Pfam" id="PF01381">
    <property type="entry name" value="HTH_3"/>
    <property type="match status" value="1"/>
</dbReference>
<dbReference type="InterPro" id="IPR011051">
    <property type="entry name" value="RmlC_Cupin_sf"/>
</dbReference>
<dbReference type="InterPro" id="IPR001387">
    <property type="entry name" value="Cro/C1-type_HTH"/>
</dbReference>
<proteinExistence type="predicted"/>
<comment type="caution">
    <text evidence="5">The sequence shown here is derived from an EMBL/GenBank/DDBJ whole genome shotgun (WGS) entry which is preliminary data.</text>
</comment>
<dbReference type="InterPro" id="IPR013096">
    <property type="entry name" value="Cupin_2"/>
</dbReference>
<keyword evidence="2" id="KW-0238">DNA-binding</keyword>
<name>A0AAW4XXH8_9BURK</name>
<dbReference type="PANTHER" id="PTHR46797:SF23">
    <property type="entry name" value="HTH-TYPE TRANSCRIPTIONAL REGULATOR SUTR"/>
    <property type="match status" value="1"/>
</dbReference>
<dbReference type="PROSITE" id="PS50943">
    <property type="entry name" value="HTH_CROC1"/>
    <property type="match status" value="1"/>
</dbReference>
<dbReference type="InterPro" id="IPR010982">
    <property type="entry name" value="Lambda_DNA-bd_dom_sf"/>
</dbReference>
<evidence type="ECO:0000313" key="6">
    <source>
        <dbReference type="Proteomes" id="UP001199260"/>
    </source>
</evidence>
<gene>
    <name evidence="5" type="ORF">LPW39_11505</name>
</gene>
<dbReference type="EMBL" id="JAJNCT010000010">
    <property type="protein sequence ID" value="MCD2165763.1"/>
    <property type="molecule type" value="Genomic_DNA"/>
</dbReference>
<dbReference type="GO" id="GO:0003677">
    <property type="term" value="F:DNA binding"/>
    <property type="evidence" value="ECO:0007669"/>
    <property type="project" value="UniProtKB-KW"/>
</dbReference>
<protein>
    <submittedName>
        <fullName evidence="5">XRE family transcriptional regulator</fullName>
    </submittedName>
</protein>
<dbReference type="SUPFAM" id="SSF47413">
    <property type="entry name" value="lambda repressor-like DNA-binding domains"/>
    <property type="match status" value="1"/>
</dbReference>
<keyword evidence="1" id="KW-0805">Transcription regulation</keyword>
<dbReference type="SUPFAM" id="SSF51182">
    <property type="entry name" value="RmlC-like cupins"/>
    <property type="match status" value="1"/>
</dbReference>
<dbReference type="CDD" id="cd02209">
    <property type="entry name" value="cupin_XRE_C"/>
    <property type="match status" value="1"/>
</dbReference>
<dbReference type="AlphaFoldDB" id="A0AAW4XXH8"/>
<dbReference type="Proteomes" id="UP001199260">
    <property type="component" value="Unassembled WGS sequence"/>
</dbReference>
<sequence length="193" mass="20374">MSTENSPPSTDSDLQFGLAVRARRAQLAITLDQLAQASGVTSGALSRVERGLLSVSLRNAMAIARGLGCELSELVQSPAPAQITRAGEHARFVHEDTGIVRLALARPQPGLELLHYAVPPGQASSHFAPHRPGTREVFYVETGSLRVFTGTDSVLLQAGDSAQLAMDTEHHFANEGRGVAHFILLVAAPAHGG</sequence>